<evidence type="ECO:0000313" key="1">
    <source>
        <dbReference type="EMBL" id="KAH6935236.1"/>
    </source>
</evidence>
<accession>A0ACB7SJU0</accession>
<protein>
    <submittedName>
        <fullName evidence="1">Uncharacterized protein</fullName>
    </submittedName>
</protein>
<sequence>MAGLDSPPRAEGGVESGRATTGLRQRSDAGVTVRATMPASALGSEEPMPPRPEREYASSLGNEEGTLWFDEKRSHATRRLRHINRIKQQPSRTAAAGLCQ</sequence>
<dbReference type="EMBL" id="CM023483">
    <property type="protein sequence ID" value="KAH6935236.1"/>
    <property type="molecule type" value="Genomic_DNA"/>
</dbReference>
<dbReference type="Proteomes" id="UP000821845">
    <property type="component" value="Chromosome 3"/>
</dbReference>
<keyword evidence="2" id="KW-1185">Reference proteome</keyword>
<comment type="caution">
    <text evidence="1">The sequence shown here is derived from an EMBL/GenBank/DDBJ whole genome shotgun (WGS) entry which is preliminary data.</text>
</comment>
<proteinExistence type="predicted"/>
<gene>
    <name evidence="1" type="ORF">HPB50_004805</name>
</gene>
<reference evidence="1" key="1">
    <citation type="submission" date="2020-05" db="EMBL/GenBank/DDBJ databases">
        <title>Large-scale comparative analyses of tick genomes elucidate their genetic diversity and vector capacities.</title>
        <authorList>
            <person name="Jia N."/>
            <person name="Wang J."/>
            <person name="Shi W."/>
            <person name="Du L."/>
            <person name="Sun Y."/>
            <person name="Zhan W."/>
            <person name="Jiang J."/>
            <person name="Wang Q."/>
            <person name="Zhang B."/>
            <person name="Ji P."/>
            <person name="Sakyi L.B."/>
            <person name="Cui X."/>
            <person name="Yuan T."/>
            <person name="Jiang B."/>
            <person name="Yang W."/>
            <person name="Lam T.T.-Y."/>
            <person name="Chang Q."/>
            <person name="Ding S."/>
            <person name="Wang X."/>
            <person name="Zhu J."/>
            <person name="Ruan X."/>
            <person name="Zhao L."/>
            <person name="Wei J."/>
            <person name="Que T."/>
            <person name="Du C."/>
            <person name="Cheng J."/>
            <person name="Dai P."/>
            <person name="Han X."/>
            <person name="Huang E."/>
            <person name="Gao Y."/>
            <person name="Liu J."/>
            <person name="Shao H."/>
            <person name="Ye R."/>
            <person name="Li L."/>
            <person name="Wei W."/>
            <person name="Wang X."/>
            <person name="Wang C."/>
            <person name="Yang T."/>
            <person name="Huo Q."/>
            <person name="Li W."/>
            <person name="Guo W."/>
            <person name="Chen H."/>
            <person name="Zhou L."/>
            <person name="Ni X."/>
            <person name="Tian J."/>
            <person name="Zhou Y."/>
            <person name="Sheng Y."/>
            <person name="Liu T."/>
            <person name="Pan Y."/>
            <person name="Xia L."/>
            <person name="Li J."/>
            <person name="Zhao F."/>
            <person name="Cao W."/>
        </authorList>
    </citation>
    <scope>NUCLEOTIDE SEQUENCE</scope>
    <source>
        <strain evidence="1">Hyas-2018</strain>
    </source>
</reference>
<evidence type="ECO:0000313" key="2">
    <source>
        <dbReference type="Proteomes" id="UP000821845"/>
    </source>
</evidence>
<name>A0ACB7SJU0_HYAAI</name>
<organism evidence="1 2">
    <name type="scientific">Hyalomma asiaticum</name>
    <name type="common">Tick</name>
    <dbReference type="NCBI Taxonomy" id="266040"/>
    <lineage>
        <taxon>Eukaryota</taxon>
        <taxon>Metazoa</taxon>
        <taxon>Ecdysozoa</taxon>
        <taxon>Arthropoda</taxon>
        <taxon>Chelicerata</taxon>
        <taxon>Arachnida</taxon>
        <taxon>Acari</taxon>
        <taxon>Parasitiformes</taxon>
        <taxon>Ixodida</taxon>
        <taxon>Ixodoidea</taxon>
        <taxon>Ixodidae</taxon>
        <taxon>Hyalomminae</taxon>
        <taxon>Hyalomma</taxon>
    </lineage>
</organism>